<feature type="binding site" evidence="3">
    <location>
        <position position="116"/>
    </location>
    <ligand>
        <name>substrate</name>
    </ligand>
</feature>
<feature type="binding site" evidence="3">
    <location>
        <position position="219"/>
    </location>
    <ligand>
        <name>a divalent metal cation</name>
        <dbReference type="ChEBI" id="CHEBI:60240"/>
    </ligand>
</feature>
<proteinExistence type="inferred from homology"/>
<dbReference type="AlphaFoldDB" id="A0A6G1HC29"/>
<accession>A0A6G1HC29</accession>
<sequence length="314" mass="35099">MTDIKQYSVSEPYLKLDCGLGEAPFWEEAPNILRFVDIVKCHLHTIALDEGPASHKQVELDNSIGTTADIEGSEDSFAFGGKKGYGVFDKKTASYKYIKKVWTDDEVAAEAEKYFRANDGAVDSQGRYWLGMMNDPLESEFTDKAIVFRLDPDMSLHRMIENVTLPNGVSWSLDDKTMYFVDSVTKNIWAYDFDAPSGNISNRRVFFHVDDPNGKGVPDGHAMDEHGYIWQAIHGMGKVVRISPEGKIVAEISLPTLCVTCPGFVGEDLFITSAEEEEPDKYPDSAKLQGSLFRCHVGVEGKKLHRFKAPVKII</sequence>
<dbReference type="PRINTS" id="PR01790">
    <property type="entry name" value="SMP30FAMILY"/>
</dbReference>
<dbReference type="EMBL" id="ML977142">
    <property type="protein sequence ID" value="KAF1990498.1"/>
    <property type="molecule type" value="Genomic_DNA"/>
</dbReference>
<name>A0A6G1HC29_9PEZI</name>
<evidence type="ECO:0000256" key="3">
    <source>
        <dbReference type="PIRSR" id="PIRSR605511-2"/>
    </source>
</evidence>
<evidence type="ECO:0000256" key="2">
    <source>
        <dbReference type="PIRSR" id="PIRSR605511-1"/>
    </source>
</evidence>
<feature type="active site" description="Proton donor/acceptor" evidence="2">
    <location>
        <position position="219"/>
    </location>
</feature>
<feature type="domain" description="SMP-30/Gluconolactonase/LRE-like region" evidence="4">
    <location>
        <begin position="20"/>
        <end position="274"/>
    </location>
</feature>
<dbReference type="GO" id="GO:0005509">
    <property type="term" value="F:calcium ion binding"/>
    <property type="evidence" value="ECO:0007669"/>
    <property type="project" value="TreeGrafter"/>
</dbReference>
<evidence type="ECO:0000256" key="1">
    <source>
        <dbReference type="ARBA" id="ARBA00008853"/>
    </source>
</evidence>
<organism evidence="5 6">
    <name type="scientific">Aulographum hederae CBS 113979</name>
    <dbReference type="NCBI Taxonomy" id="1176131"/>
    <lineage>
        <taxon>Eukaryota</taxon>
        <taxon>Fungi</taxon>
        <taxon>Dikarya</taxon>
        <taxon>Ascomycota</taxon>
        <taxon>Pezizomycotina</taxon>
        <taxon>Dothideomycetes</taxon>
        <taxon>Pleosporomycetidae</taxon>
        <taxon>Aulographales</taxon>
        <taxon>Aulographaceae</taxon>
    </lineage>
</organism>
<dbReference type="PANTHER" id="PTHR10907:SF47">
    <property type="entry name" value="REGUCALCIN"/>
    <property type="match status" value="1"/>
</dbReference>
<reference evidence="5" key="1">
    <citation type="journal article" date="2020" name="Stud. Mycol.">
        <title>101 Dothideomycetes genomes: a test case for predicting lifestyles and emergence of pathogens.</title>
        <authorList>
            <person name="Haridas S."/>
            <person name="Albert R."/>
            <person name="Binder M."/>
            <person name="Bloem J."/>
            <person name="Labutti K."/>
            <person name="Salamov A."/>
            <person name="Andreopoulos B."/>
            <person name="Baker S."/>
            <person name="Barry K."/>
            <person name="Bills G."/>
            <person name="Bluhm B."/>
            <person name="Cannon C."/>
            <person name="Castanera R."/>
            <person name="Culley D."/>
            <person name="Daum C."/>
            <person name="Ezra D."/>
            <person name="Gonzalez J."/>
            <person name="Henrissat B."/>
            <person name="Kuo A."/>
            <person name="Liang C."/>
            <person name="Lipzen A."/>
            <person name="Lutzoni F."/>
            <person name="Magnuson J."/>
            <person name="Mondo S."/>
            <person name="Nolan M."/>
            <person name="Ohm R."/>
            <person name="Pangilinan J."/>
            <person name="Park H.-J."/>
            <person name="Ramirez L."/>
            <person name="Alfaro M."/>
            <person name="Sun H."/>
            <person name="Tritt A."/>
            <person name="Yoshinaga Y."/>
            <person name="Zwiers L.-H."/>
            <person name="Turgeon B."/>
            <person name="Goodwin S."/>
            <person name="Spatafora J."/>
            <person name="Crous P."/>
            <person name="Grigoriev I."/>
        </authorList>
    </citation>
    <scope>NUCLEOTIDE SEQUENCE</scope>
    <source>
        <strain evidence="5">CBS 113979</strain>
    </source>
</reference>
<keyword evidence="3" id="KW-0862">Zinc</keyword>
<gene>
    <name evidence="5" type="ORF">K402DRAFT_410485</name>
</gene>
<dbReference type="InterPro" id="IPR013658">
    <property type="entry name" value="SGL"/>
</dbReference>
<dbReference type="PANTHER" id="PTHR10907">
    <property type="entry name" value="REGUCALCIN"/>
    <property type="match status" value="1"/>
</dbReference>
<keyword evidence="3" id="KW-0479">Metal-binding</keyword>
<dbReference type="Gene3D" id="2.120.10.30">
    <property type="entry name" value="TolB, C-terminal domain"/>
    <property type="match status" value="1"/>
</dbReference>
<dbReference type="Proteomes" id="UP000800041">
    <property type="component" value="Unassembled WGS sequence"/>
</dbReference>
<feature type="binding site" evidence="3">
    <location>
        <position position="118"/>
    </location>
    <ligand>
        <name>substrate</name>
    </ligand>
</feature>
<dbReference type="GO" id="GO:0004341">
    <property type="term" value="F:gluconolactonase activity"/>
    <property type="evidence" value="ECO:0007669"/>
    <property type="project" value="TreeGrafter"/>
</dbReference>
<evidence type="ECO:0000259" key="4">
    <source>
        <dbReference type="Pfam" id="PF08450"/>
    </source>
</evidence>
<dbReference type="InterPro" id="IPR011042">
    <property type="entry name" value="6-blade_b-propeller_TolB-like"/>
</dbReference>
<dbReference type="InterPro" id="IPR005511">
    <property type="entry name" value="SMP-30"/>
</dbReference>
<protein>
    <submittedName>
        <fullName evidence="5">Putative anterior fat body protein</fullName>
    </submittedName>
</protein>
<evidence type="ECO:0000313" key="5">
    <source>
        <dbReference type="EMBL" id="KAF1990498.1"/>
    </source>
</evidence>
<dbReference type="Pfam" id="PF08450">
    <property type="entry name" value="SGL"/>
    <property type="match status" value="1"/>
</dbReference>
<dbReference type="OrthoDB" id="423498at2759"/>
<comment type="cofactor">
    <cofactor evidence="3">
        <name>Zn(2+)</name>
        <dbReference type="ChEBI" id="CHEBI:29105"/>
    </cofactor>
    <text evidence="3">Binds 1 divalent metal cation per subunit.</text>
</comment>
<comment type="similarity">
    <text evidence="1">Belongs to the SMP-30/CGR1 family.</text>
</comment>
<keyword evidence="6" id="KW-1185">Reference proteome</keyword>
<evidence type="ECO:0000313" key="6">
    <source>
        <dbReference type="Proteomes" id="UP000800041"/>
    </source>
</evidence>
<dbReference type="SUPFAM" id="SSF63829">
    <property type="entry name" value="Calcium-dependent phosphotriesterase"/>
    <property type="match status" value="1"/>
</dbReference>
<feature type="binding site" evidence="3">
    <location>
        <position position="22"/>
    </location>
    <ligand>
        <name>a divalent metal cation</name>
        <dbReference type="ChEBI" id="CHEBI:60240"/>
    </ligand>
</feature>
<feature type="binding site" evidence="3">
    <location>
        <position position="167"/>
    </location>
    <ligand>
        <name>a divalent metal cation</name>
        <dbReference type="ChEBI" id="CHEBI:60240"/>
    </ligand>
</feature>